<dbReference type="CDD" id="cd03461">
    <property type="entry name" value="1_2-HQD"/>
    <property type="match status" value="1"/>
</dbReference>
<dbReference type="GO" id="GO:0018576">
    <property type="term" value="F:catechol 1,2-dioxygenase activity"/>
    <property type="evidence" value="ECO:0007669"/>
    <property type="project" value="InterPro"/>
</dbReference>
<dbReference type="Proteomes" id="UP000195569">
    <property type="component" value="Unassembled WGS sequence"/>
</dbReference>
<reference evidence="9" key="1">
    <citation type="submission" date="2016-12" db="EMBL/GenBank/DDBJ databases">
        <authorList>
            <person name="Moulin L."/>
        </authorList>
    </citation>
    <scope>NUCLEOTIDE SEQUENCE [LARGE SCALE GENOMIC DNA]</scope>
    <source>
        <strain evidence="9">STM 7183</strain>
    </source>
</reference>
<dbReference type="SUPFAM" id="SSF49482">
    <property type="entry name" value="Aromatic compound dioxygenase"/>
    <property type="match status" value="1"/>
</dbReference>
<dbReference type="GO" id="GO:0047074">
    <property type="term" value="F:4-hydroxycatechol 1,2-dioxygenase activity"/>
    <property type="evidence" value="ECO:0007669"/>
    <property type="project" value="UniProtKB-EC"/>
</dbReference>
<evidence type="ECO:0000256" key="5">
    <source>
        <dbReference type="ARBA" id="ARBA00023002"/>
    </source>
</evidence>
<evidence type="ECO:0000256" key="4">
    <source>
        <dbReference type="ARBA" id="ARBA00022964"/>
    </source>
</evidence>
<evidence type="ECO:0000313" key="9">
    <source>
        <dbReference type="EMBL" id="SIT51839.1"/>
    </source>
</evidence>
<feature type="domain" description="Intradiol ring-cleavage dioxygenases" evidence="7">
    <location>
        <begin position="105"/>
        <end position="264"/>
    </location>
</feature>
<dbReference type="AlphaFoldDB" id="A0A1N7SWH7"/>
<protein>
    <submittedName>
        <fullName evidence="9">Hydroxyquinol 1,2-dioxygenase</fullName>
        <ecNumber evidence="9">1.13.11.37</ecNumber>
    </submittedName>
</protein>
<evidence type="ECO:0000259" key="7">
    <source>
        <dbReference type="Pfam" id="PF00775"/>
    </source>
</evidence>
<evidence type="ECO:0000259" key="8">
    <source>
        <dbReference type="Pfam" id="PF04444"/>
    </source>
</evidence>
<evidence type="ECO:0000256" key="2">
    <source>
        <dbReference type="ARBA" id="ARBA00007825"/>
    </source>
</evidence>
<comment type="similarity">
    <text evidence="2">Belongs to the intradiol ring-cleavage dioxygenase family.</text>
</comment>
<evidence type="ECO:0000313" key="10">
    <source>
        <dbReference type="Proteomes" id="UP000195569"/>
    </source>
</evidence>
<organism evidence="9 10">
    <name type="scientific">Paraburkholderia piptadeniae</name>
    <dbReference type="NCBI Taxonomy" id="1701573"/>
    <lineage>
        <taxon>Bacteria</taxon>
        <taxon>Pseudomonadati</taxon>
        <taxon>Pseudomonadota</taxon>
        <taxon>Betaproteobacteria</taxon>
        <taxon>Burkholderiales</taxon>
        <taxon>Burkholderiaceae</taxon>
        <taxon>Paraburkholderia</taxon>
    </lineage>
</organism>
<dbReference type="GO" id="GO:0009712">
    <property type="term" value="P:catechol-containing compound metabolic process"/>
    <property type="evidence" value="ECO:0007669"/>
    <property type="project" value="InterPro"/>
</dbReference>
<keyword evidence="4" id="KW-0223">Dioxygenase</keyword>
<dbReference type="InterPro" id="IPR015889">
    <property type="entry name" value="Intradiol_dOase_core"/>
</dbReference>
<dbReference type="EMBL" id="CYGY02000146">
    <property type="protein sequence ID" value="SIT51839.1"/>
    <property type="molecule type" value="Genomic_DNA"/>
</dbReference>
<dbReference type="Pfam" id="PF04444">
    <property type="entry name" value="Dioxygenase_N"/>
    <property type="match status" value="1"/>
</dbReference>
<keyword evidence="5 9" id="KW-0560">Oxidoreductase</keyword>
<dbReference type="PANTHER" id="PTHR33711:SF7">
    <property type="entry name" value="INTRADIOL RING-CLEAVAGE DIOXYGENASES DOMAIN-CONTAINING PROTEIN-RELATED"/>
    <property type="match status" value="1"/>
</dbReference>
<proteinExistence type="inferred from homology"/>
<dbReference type="PANTHER" id="PTHR33711">
    <property type="entry name" value="DIOXYGENASE, PUTATIVE (AFU_ORTHOLOGUE AFUA_2G02910)-RELATED"/>
    <property type="match status" value="1"/>
</dbReference>
<dbReference type="InterPro" id="IPR039390">
    <property type="entry name" value="1_2-HQD/HQD"/>
</dbReference>
<evidence type="ECO:0000256" key="6">
    <source>
        <dbReference type="ARBA" id="ARBA00023004"/>
    </source>
</evidence>
<comment type="caution">
    <text evidence="9">The sequence shown here is derived from an EMBL/GenBank/DDBJ whole genome shotgun (WGS) entry which is preliminary data.</text>
</comment>
<sequence length="291" mass="32100">MSPMRNFNEDNITQAVLDRMIACTDPRTRKISEALVRHLHAFVKEIEPTEAEWSRAIAFLTDTGQMCSDTRQEFILLSDTLGVSMLVDAINHRFNGDATQTTVLGPFYVEEAADLQSGANISREPGGMPLIVEGTVEDAHGNGIANAMIETWHADGSGMYDVQRATGKSALDMRARFRTDANGRFWYRSVVPAAYPIPDDGPVGKMLDAQGRHPFRPAHVHFKLSAPGYETIVTHVFIDDDPYLDSDVVFGVKDALITKLLKIDGHVSPGGHEVAPNTMLLTYRFVLPSQS</sequence>
<name>A0A1N7SWH7_9BURK</name>
<dbReference type="Pfam" id="PF00775">
    <property type="entry name" value="Dioxygenase_C"/>
    <property type="match status" value="1"/>
</dbReference>
<accession>A0A1N7SWH7</accession>
<dbReference type="InterPro" id="IPR007535">
    <property type="entry name" value="Catechol_dOase_N"/>
</dbReference>
<feature type="domain" description="Catechol dioxygenase N-terminal" evidence="8">
    <location>
        <begin position="25"/>
        <end position="94"/>
    </location>
</feature>
<keyword evidence="6" id="KW-0408">Iron</keyword>
<dbReference type="EC" id="1.13.11.37" evidence="9"/>
<comment type="cofactor">
    <cofactor evidence="1">
        <name>Fe(3+)</name>
        <dbReference type="ChEBI" id="CHEBI:29034"/>
    </cofactor>
</comment>
<evidence type="ECO:0000256" key="3">
    <source>
        <dbReference type="ARBA" id="ARBA00022723"/>
    </source>
</evidence>
<keyword evidence="10" id="KW-1185">Reference proteome</keyword>
<dbReference type="InterPro" id="IPR050770">
    <property type="entry name" value="Intradiol_RC_Dioxygenase"/>
</dbReference>
<gene>
    <name evidence="9" type="primary">chqB</name>
    <name evidence="9" type="ORF">BN2476_1460013</name>
</gene>
<dbReference type="InterPro" id="IPR000627">
    <property type="entry name" value="Intradiol_dOase_C"/>
</dbReference>
<dbReference type="GO" id="GO:0008199">
    <property type="term" value="F:ferric iron binding"/>
    <property type="evidence" value="ECO:0007669"/>
    <property type="project" value="InterPro"/>
</dbReference>
<evidence type="ECO:0000256" key="1">
    <source>
        <dbReference type="ARBA" id="ARBA00001965"/>
    </source>
</evidence>
<keyword evidence="3" id="KW-0479">Metal-binding</keyword>
<dbReference type="Gene3D" id="2.60.130.10">
    <property type="entry name" value="Aromatic compound dioxygenase"/>
    <property type="match status" value="1"/>
</dbReference>